<dbReference type="PROSITE" id="PS50297">
    <property type="entry name" value="ANK_REP_REGION"/>
    <property type="match status" value="1"/>
</dbReference>
<feature type="signal peptide" evidence="4">
    <location>
        <begin position="1"/>
        <end position="19"/>
    </location>
</feature>
<dbReference type="EMBL" id="JALLPJ020000421">
    <property type="protein sequence ID" value="KAL3792738.1"/>
    <property type="molecule type" value="Genomic_DNA"/>
</dbReference>
<dbReference type="Proteomes" id="UP001530400">
    <property type="component" value="Unassembled WGS sequence"/>
</dbReference>
<sequence length="433" mass="49039">MKLSLICTLAGLMCTSSNADQVLNAFGEPSYGVDVSFPVHYGNILAKDDPNQPLGDRQALYDDYMKGCHDFYGKRASSCDVTEEDRWDMSLRQPQSVQNYTATGFKKVRAPERVFELLSNHWTNNQDNKEKEVWPTGNTYVNYWTSPTYMVNVEDSKLRGAGYNLKGKIWEGVKPILEEWTGMELEPSSMYGVREYTRGAILAPHADRMPLISSCIINVAQDVEEDWPLEVFGRDGLAYNVTMQPGDMVLYESHSLIHGRPFPLKGNYFANIFIHFRPTGKLLRERETPVLTDAGDDEMPIWILRGSPEERKWMREHGKKVVESPAAAPLDEVPQAAQTGNMNLLSYYATSDKKHLLHKKDVNGWQPIHEASRGGHKEVVELLVQYGADINSRTGKYSDGYSPLSLVIQNHGEDHPLVEYLRSLGAQEFDEEL</sequence>
<reference evidence="5 6" key="1">
    <citation type="submission" date="2024-10" db="EMBL/GenBank/DDBJ databases">
        <title>Updated reference genomes for cyclostephanoid diatoms.</title>
        <authorList>
            <person name="Roberts W.R."/>
            <person name="Alverson A.J."/>
        </authorList>
    </citation>
    <scope>NUCLEOTIDE SEQUENCE [LARGE SCALE GENOMIC DNA]</scope>
    <source>
        <strain evidence="5 6">AJA010-31</strain>
    </source>
</reference>
<dbReference type="PANTHER" id="PTHR24134:SF9">
    <property type="entry name" value="ANKYRIN REPEAT AND SOCS BOX PROTEIN 8"/>
    <property type="match status" value="1"/>
</dbReference>
<evidence type="ECO:0000313" key="5">
    <source>
        <dbReference type="EMBL" id="KAL3792738.1"/>
    </source>
</evidence>
<evidence type="ECO:0000256" key="2">
    <source>
        <dbReference type="ARBA" id="ARBA00023043"/>
    </source>
</evidence>
<dbReference type="InterPro" id="IPR002110">
    <property type="entry name" value="Ankyrin_rpt"/>
</dbReference>
<dbReference type="SUPFAM" id="SSF48403">
    <property type="entry name" value="Ankyrin repeat"/>
    <property type="match status" value="1"/>
</dbReference>
<dbReference type="SMART" id="SM00248">
    <property type="entry name" value="ANK"/>
    <property type="match status" value="2"/>
</dbReference>
<keyword evidence="4" id="KW-0732">Signal</keyword>
<keyword evidence="6" id="KW-1185">Reference proteome</keyword>
<organism evidence="5 6">
    <name type="scientific">Cyclotella atomus</name>
    <dbReference type="NCBI Taxonomy" id="382360"/>
    <lineage>
        <taxon>Eukaryota</taxon>
        <taxon>Sar</taxon>
        <taxon>Stramenopiles</taxon>
        <taxon>Ochrophyta</taxon>
        <taxon>Bacillariophyta</taxon>
        <taxon>Coscinodiscophyceae</taxon>
        <taxon>Thalassiosirophycidae</taxon>
        <taxon>Stephanodiscales</taxon>
        <taxon>Stephanodiscaceae</taxon>
        <taxon>Cyclotella</taxon>
    </lineage>
</organism>
<gene>
    <name evidence="5" type="ORF">ACHAWO_002343</name>
</gene>
<keyword evidence="1" id="KW-0677">Repeat</keyword>
<protein>
    <submittedName>
        <fullName evidence="5">Uncharacterized protein</fullName>
    </submittedName>
</protein>
<evidence type="ECO:0000256" key="4">
    <source>
        <dbReference type="SAM" id="SignalP"/>
    </source>
</evidence>
<dbReference type="PROSITE" id="PS50088">
    <property type="entry name" value="ANK_REPEAT"/>
    <property type="match status" value="1"/>
</dbReference>
<dbReference type="Gene3D" id="1.25.40.20">
    <property type="entry name" value="Ankyrin repeat-containing domain"/>
    <property type="match status" value="1"/>
</dbReference>
<dbReference type="AlphaFoldDB" id="A0ABD3PXS8"/>
<dbReference type="InterPro" id="IPR036770">
    <property type="entry name" value="Ankyrin_rpt-contain_sf"/>
</dbReference>
<evidence type="ECO:0000313" key="6">
    <source>
        <dbReference type="Proteomes" id="UP001530400"/>
    </source>
</evidence>
<accession>A0ABD3PXS8</accession>
<keyword evidence="2 3" id="KW-0040">ANK repeat</keyword>
<dbReference type="Pfam" id="PF12796">
    <property type="entry name" value="Ank_2"/>
    <property type="match status" value="1"/>
</dbReference>
<name>A0ABD3PXS8_9STRA</name>
<feature type="repeat" description="ANK" evidence="3">
    <location>
        <begin position="363"/>
        <end position="395"/>
    </location>
</feature>
<proteinExistence type="predicted"/>
<evidence type="ECO:0000256" key="3">
    <source>
        <dbReference type="PROSITE-ProRule" id="PRU00023"/>
    </source>
</evidence>
<comment type="caution">
    <text evidence="5">The sequence shown here is derived from an EMBL/GenBank/DDBJ whole genome shotgun (WGS) entry which is preliminary data.</text>
</comment>
<feature type="chain" id="PRO_5044759070" evidence="4">
    <location>
        <begin position="20"/>
        <end position="433"/>
    </location>
</feature>
<evidence type="ECO:0000256" key="1">
    <source>
        <dbReference type="ARBA" id="ARBA00022737"/>
    </source>
</evidence>
<dbReference type="PANTHER" id="PTHR24134">
    <property type="entry name" value="ANKYRIN REPEAT-CONTAINING PROTEIN DDB_G0279043"/>
    <property type="match status" value="1"/>
</dbReference>